<keyword evidence="7" id="KW-0862">Zinc</keyword>
<keyword evidence="3" id="KW-0540">Nuclease</keyword>
<evidence type="ECO:0000256" key="6">
    <source>
        <dbReference type="ARBA" id="ARBA00022801"/>
    </source>
</evidence>
<evidence type="ECO:0000256" key="2">
    <source>
        <dbReference type="ARBA" id="ARBA00010875"/>
    </source>
</evidence>
<keyword evidence="4" id="KW-0479">Metal-binding</keyword>
<dbReference type="GO" id="GO:0046872">
    <property type="term" value="F:metal ion binding"/>
    <property type="evidence" value="ECO:0007669"/>
    <property type="project" value="UniProtKB-KW"/>
</dbReference>
<dbReference type="Pfam" id="PF02130">
    <property type="entry name" value="YbeY"/>
    <property type="match status" value="1"/>
</dbReference>
<evidence type="ECO:0000256" key="3">
    <source>
        <dbReference type="ARBA" id="ARBA00022722"/>
    </source>
</evidence>
<keyword evidence="6 8" id="KW-0378">Hydrolase</keyword>
<dbReference type="PROSITE" id="PS01306">
    <property type="entry name" value="UPF0054"/>
    <property type="match status" value="1"/>
</dbReference>
<sequence>MTADNITLDISVDGGDWTARLPDYRQQITACFRELVAHVPLARHFDKFNHLELSILLTDDKAIQKLNRDYRHKDRATNVLSFPSLSGDEVDLFLKQGQRIPDYPVSLGDIIFACETLSREAHEQGKSFRDHFCHLCLHGMVHLLGYDHVDVDQAEDMERLEKELLSKLSIDDPYQD</sequence>
<dbReference type="GO" id="GO:0006364">
    <property type="term" value="P:rRNA processing"/>
    <property type="evidence" value="ECO:0007669"/>
    <property type="project" value="InterPro"/>
</dbReference>
<dbReference type="InterPro" id="IPR023091">
    <property type="entry name" value="MetalPrtase_cat_dom_sf_prd"/>
</dbReference>
<organism evidence="8">
    <name type="scientific">hydrothermal vent metagenome</name>
    <dbReference type="NCBI Taxonomy" id="652676"/>
    <lineage>
        <taxon>unclassified sequences</taxon>
        <taxon>metagenomes</taxon>
        <taxon>ecological metagenomes</taxon>
    </lineage>
</organism>
<comment type="similarity">
    <text evidence="2">Belongs to the endoribonuclease YbeY family.</text>
</comment>
<protein>
    <submittedName>
        <fullName evidence="8">Metal-dependent hydrolase YbeY, involved in rRNA and/or ribosome maturation and assembly</fullName>
    </submittedName>
</protein>
<evidence type="ECO:0000256" key="5">
    <source>
        <dbReference type="ARBA" id="ARBA00022759"/>
    </source>
</evidence>
<reference evidence="8" key="1">
    <citation type="submission" date="2018-06" db="EMBL/GenBank/DDBJ databases">
        <authorList>
            <person name="Zhirakovskaya E."/>
        </authorList>
    </citation>
    <scope>NUCLEOTIDE SEQUENCE</scope>
</reference>
<dbReference type="EMBL" id="UOED01000015">
    <property type="protein sequence ID" value="VAV86799.1"/>
    <property type="molecule type" value="Genomic_DNA"/>
</dbReference>
<evidence type="ECO:0000313" key="8">
    <source>
        <dbReference type="EMBL" id="VAV86799.1"/>
    </source>
</evidence>
<keyword evidence="5" id="KW-0255">Endonuclease</keyword>
<dbReference type="GO" id="GO:0004519">
    <property type="term" value="F:endonuclease activity"/>
    <property type="evidence" value="ECO:0007669"/>
    <property type="project" value="UniProtKB-KW"/>
</dbReference>
<comment type="cofactor">
    <cofactor evidence="1">
        <name>Zn(2+)</name>
        <dbReference type="ChEBI" id="CHEBI:29105"/>
    </cofactor>
</comment>
<accession>A0A3B0R3B4</accession>
<dbReference type="NCBIfam" id="TIGR00043">
    <property type="entry name" value="rRNA maturation RNase YbeY"/>
    <property type="match status" value="1"/>
</dbReference>
<gene>
    <name evidence="8" type="ORF">MNBD_ALPHA02-821</name>
</gene>
<evidence type="ECO:0000256" key="4">
    <source>
        <dbReference type="ARBA" id="ARBA00022723"/>
    </source>
</evidence>
<dbReference type="PANTHER" id="PTHR46986">
    <property type="entry name" value="ENDORIBONUCLEASE YBEY, CHLOROPLASTIC"/>
    <property type="match status" value="1"/>
</dbReference>
<dbReference type="HAMAP" id="MF_00009">
    <property type="entry name" value="Endoribonucl_YbeY"/>
    <property type="match status" value="1"/>
</dbReference>
<name>A0A3B0R3B4_9ZZZZ</name>
<dbReference type="InterPro" id="IPR002036">
    <property type="entry name" value="YbeY"/>
</dbReference>
<evidence type="ECO:0000256" key="7">
    <source>
        <dbReference type="ARBA" id="ARBA00022833"/>
    </source>
</evidence>
<proteinExistence type="inferred from homology"/>
<dbReference type="PANTHER" id="PTHR46986:SF1">
    <property type="entry name" value="ENDORIBONUCLEASE YBEY, CHLOROPLASTIC"/>
    <property type="match status" value="1"/>
</dbReference>
<dbReference type="SUPFAM" id="SSF55486">
    <property type="entry name" value="Metalloproteases ('zincins'), catalytic domain"/>
    <property type="match status" value="1"/>
</dbReference>
<dbReference type="InterPro" id="IPR020549">
    <property type="entry name" value="YbeY_CS"/>
</dbReference>
<dbReference type="Gene3D" id="3.40.390.30">
    <property type="entry name" value="Metalloproteases ('zincins'), catalytic domain"/>
    <property type="match status" value="1"/>
</dbReference>
<dbReference type="AlphaFoldDB" id="A0A3B0R3B4"/>
<dbReference type="GO" id="GO:0004222">
    <property type="term" value="F:metalloendopeptidase activity"/>
    <property type="evidence" value="ECO:0007669"/>
    <property type="project" value="InterPro"/>
</dbReference>
<evidence type="ECO:0000256" key="1">
    <source>
        <dbReference type="ARBA" id="ARBA00001947"/>
    </source>
</evidence>